<keyword evidence="5" id="KW-1133">Transmembrane helix</keyword>
<comment type="caution">
    <text evidence="8">The sequence shown here is derived from an EMBL/GenBank/DDBJ whole genome shotgun (WGS) entry which is preliminary data.</text>
</comment>
<keyword evidence="3" id="KW-0325">Glycoprotein</keyword>
<dbReference type="InterPro" id="IPR046800">
    <property type="entry name" value="Plexin_RBD"/>
</dbReference>
<evidence type="ECO:0000256" key="5">
    <source>
        <dbReference type="SAM" id="Phobius"/>
    </source>
</evidence>
<dbReference type="GO" id="GO:0030334">
    <property type="term" value="P:regulation of cell migration"/>
    <property type="evidence" value="ECO:0007669"/>
    <property type="project" value="TreeGrafter"/>
</dbReference>
<evidence type="ECO:0000256" key="2">
    <source>
        <dbReference type="ARBA" id="ARBA00023136"/>
    </source>
</evidence>
<dbReference type="Gene3D" id="2.60.40.10">
    <property type="entry name" value="Immunoglobulins"/>
    <property type="match status" value="5"/>
</dbReference>
<dbReference type="PANTHER" id="PTHR22625:SF70">
    <property type="entry name" value="PLEXIN A, ISOFORM A"/>
    <property type="match status" value="1"/>
</dbReference>
<feature type="domain" description="IPT/TIG" evidence="7">
    <location>
        <begin position="527"/>
        <end position="622"/>
    </location>
</feature>
<dbReference type="InterPro" id="IPR041019">
    <property type="entry name" value="TIG1_plexin"/>
</dbReference>
<dbReference type="SUPFAM" id="SSF103575">
    <property type="entry name" value="Plexin repeat"/>
    <property type="match status" value="1"/>
</dbReference>
<reference evidence="8" key="1">
    <citation type="journal article" date="2023" name="Mol. Biol. Evol.">
        <title>Third-Generation Sequencing Reveals the Adaptive Role of the Epigenome in Three Deep-Sea Polychaetes.</title>
        <authorList>
            <person name="Perez M."/>
            <person name="Aroh O."/>
            <person name="Sun Y."/>
            <person name="Lan Y."/>
            <person name="Juniper S.K."/>
            <person name="Young C.R."/>
            <person name="Angers B."/>
            <person name="Qian P.Y."/>
        </authorList>
    </citation>
    <scope>NUCLEOTIDE SEQUENCE</scope>
    <source>
        <strain evidence="8">P08H-3</strain>
    </source>
</reference>
<accession>A0AAD9N0J4</accession>
<feature type="domain" description="IPT/TIG" evidence="7">
    <location>
        <begin position="636"/>
        <end position="739"/>
    </location>
</feature>
<feature type="domain" description="PSI" evidence="6">
    <location>
        <begin position="141"/>
        <end position="198"/>
    </location>
</feature>
<keyword evidence="5" id="KW-0812">Transmembrane</keyword>
<dbReference type="InterPro" id="IPR041362">
    <property type="entry name" value="TIG2_plexin"/>
</dbReference>
<evidence type="ECO:0000313" key="9">
    <source>
        <dbReference type="Proteomes" id="UP001208570"/>
    </source>
</evidence>
<feature type="coiled-coil region" evidence="4">
    <location>
        <begin position="766"/>
        <end position="793"/>
    </location>
</feature>
<dbReference type="Pfam" id="PF17960">
    <property type="entry name" value="TIG_plexin"/>
    <property type="match status" value="1"/>
</dbReference>
<dbReference type="Pfam" id="PF01437">
    <property type="entry name" value="PSI"/>
    <property type="match status" value="1"/>
</dbReference>
<protein>
    <recommendedName>
        <fullName evidence="10">Sema domain-containing protein</fullName>
    </recommendedName>
</protein>
<dbReference type="FunFam" id="1.10.506.10:FF:000005">
    <property type="entry name" value="Plexin A1"/>
    <property type="match status" value="1"/>
</dbReference>
<dbReference type="InterPro" id="IPR014756">
    <property type="entry name" value="Ig_E-set"/>
</dbReference>
<dbReference type="InterPro" id="IPR008936">
    <property type="entry name" value="Rho_GTPase_activation_prot"/>
</dbReference>
<gene>
    <name evidence="8" type="ORF">LSH36_322g02037</name>
</gene>
<dbReference type="CDD" id="cd00603">
    <property type="entry name" value="IPT_PCSR"/>
    <property type="match status" value="1"/>
</dbReference>
<organism evidence="8 9">
    <name type="scientific">Paralvinella palmiformis</name>
    <dbReference type="NCBI Taxonomy" id="53620"/>
    <lineage>
        <taxon>Eukaryota</taxon>
        <taxon>Metazoa</taxon>
        <taxon>Spiralia</taxon>
        <taxon>Lophotrochozoa</taxon>
        <taxon>Annelida</taxon>
        <taxon>Polychaeta</taxon>
        <taxon>Sedentaria</taxon>
        <taxon>Canalipalpata</taxon>
        <taxon>Terebellida</taxon>
        <taxon>Terebelliformia</taxon>
        <taxon>Alvinellidae</taxon>
        <taxon>Paralvinella</taxon>
    </lineage>
</organism>
<comment type="subcellular location">
    <subcellularLocation>
        <location evidence="1">Membrane</location>
        <topology evidence="1">Single-pass type I membrane protein</topology>
    </subcellularLocation>
</comment>
<keyword evidence="9" id="KW-1185">Reference proteome</keyword>
<evidence type="ECO:0000259" key="7">
    <source>
        <dbReference type="SMART" id="SM00429"/>
    </source>
</evidence>
<dbReference type="PANTHER" id="PTHR22625">
    <property type="entry name" value="PLEXIN"/>
    <property type="match status" value="1"/>
</dbReference>
<evidence type="ECO:0000313" key="8">
    <source>
        <dbReference type="EMBL" id="KAK2152662.1"/>
    </source>
</evidence>
<dbReference type="EMBL" id="JAODUP010000322">
    <property type="protein sequence ID" value="KAK2152662.1"/>
    <property type="molecule type" value="Genomic_DNA"/>
</dbReference>
<dbReference type="Pfam" id="PF18020">
    <property type="entry name" value="TIG_2"/>
    <property type="match status" value="1"/>
</dbReference>
<proteinExistence type="predicted"/>
<dbReference type="Pfam" id="PF08337">
    <property type="entry name" value="Plexin_cytopl"/>
    <property type="match status" value="1"/>
</dbReference>
<dbReference type="Pfam" id="PF20170">
    <property type="entry name" value="Plexin_RBD"/>
    <property type="match status" value="1"/>
</dbReference>
<dbReference type="Pfam" id="PF01833">
    <property type="entry name" value="TIG"/>
    <property type="match status" value="3"/>
</dbReference>
<dbReference type="InterPro" id="IPR002909">
    <property type="entry name" value="IPT_dom"/>
</dbReference>
<dbReference type="GO" id="GO:0002116">
    <property type="term" value="C:semaphorin receptor complex"/>
    <property type="evidence" value="ECO:0007669"/>
    <property type="project" value="TreeGrafter"/>
</dbReference>
<evidence type="ECO:0000256" key="3">
    <source>
        <dbReference type="ARBA" id="ARBA00023180"/>
    </source>
</evidence>
<evidence type="ECO:0000256" key="1">
    <source>
        <dbReference type="ARBA" id="ARBA00004479"/>
    </source>
</evidence>
<evidence type="ECO:0008006" key="10">
    <source>
        <dbReference type="Google" id="ProtNLM"/>
    </source>
</evidence>
<dbReference type="SMART" id="SM00423">
    <property type="entry name" value="PSI"/>
    <property type="match status" value="2"/>
</dbReference>
<dbReference type="InterPro" id="IPR013783">
    <property type="entry name" value="Ig-like_fold"/>
</dbReference>
<keyword evidence="2 5" id="KW-0472">Membrane</keyword>
<dbReference type="SUPFAM" id="SSF81296">
    <property type="entry name" value="E set domains"/>
    <property type="match status" value="4"/>
</dbReference>
<dbReference type="Gene3D" id="1.10.506.10">
    <property type="entry name" value="GTPase Activation - p120gap, domain 1"/>
    <property type="match status" value="2"/>
</dbReference>
<feature type="domain" description="IPT/TIG" evidence="7">
    <location>
        <begin position="348"/>
        <end position="439"/>
    </location>
</feature>
<evidence type="ECO:0000259" key="6">
    <source>
        <dbReference type="SMART" id="SM00423"/>
    </source>
</evidence>
<dbReference type="SMART" id="SM00429">
    <property type="entry name" value="IPT"/>
    <property type="match status" value="4"/>
</dbReference>
<feature type="transmembrane region" description="Helical" evidence="5">
    <location>
        <begin position="736"/>
        <end position="763"/>
    </location>
</feature>
<dbReference type="Proteomes" id="UP001208570">
    <property type="component" value="Unassembled WGS sequence"/>
</dbReference>
<feature type="domain" description="IPT/TIG" evidence="7">
    <location>
        <begin position="440"/>
        <end position="525"/>
    </location>
</feature>
<dbReference type="GO" id="GO:0017154">
    <property type="term" value="F:semaphorin receptor activity"/>
    <property type="evidence" value="ECO:0007669"/>
    <property type="project" value="InterPro"/>
</dbReference>
<dbReference type="InterPro" id="IPR031148">
    <property type="entry name" value="Plexin"/>
</dbReference>
<sequence>MRLTDVVTRCALRKDCQNAEDPMRWLPYTGTQCTKIVQVVPEKIQIQENSTLLTVTVQNLPTLINGQYQCAFRMGNGTPRFTRAELLGNPNKDSANRTLQCETPMRNRLPIIATGKDHMVMTLSVRMDDRDFVEREVTFFNCGDHTSCSSCTDSDFPCAWCVQAHKCTYDREKCTTDTIITGKSLPGPTDSPGPEFCPRIENHVTQILISSDTYYNIRVTALHLLDYQQNFYCRFNMDNVVEVGAIRTKNDQLDILQCNDVQFQYKGKSSKTRAVPFQILWGRNKHPLDNPDTIQVMMYKCQAMASNCGECLTTDSRFDCGWCRDRCTTINECPASIDWLDRNRDCPDPVIHKFFPNHGPTEGGTLITVNGENLGKTYEDTQFGITVAGVRCQSIRELYKPAMQIVCRTGSTETEKSGPVEIDIRNFFQTVSHGVYSYVEPYLIELTPNKGPVSGGTSITITGEYMDAGTKIFVKIGKRKCSNQRLYPGMILCTTPPLGADTNKNSRVVVHFDNAIIDGFTYSYMDDPIILDIKPEKGIYSGGTTIEVTGERLDIISKPHMVVYHRQNSYFGECHNVTADRMYCFSPSFILSHVKSHDISQEDPLTLSYGFIMDHVETLRNLTASRDTRLFMLYPDPHFYPFDDGIRSVFQIKKHDNLLTVNGKNLNLALNEIDVEVMIGNSPCPVTSLSSTVLTCKPPSFDKRTMSDKPDVHISVGNNLTFYIGQLQVETQDSILTLPIIIVIAAGAGVLLIIIVIIVMMYLRKSQESDRAVKRMQNQMDVLEIRVAKECKEAFAELQTDMTELTGDICGPAGIPFRDYRTFCMKVLFPNTPEDEHPVTCFKNHEFLKLNNPEVQKGLQQFHMLIQNKLFLLIFIRTMEQDQGFTAKEKVNVASLTSCALQNRMQYHTEILKTLLADLIEKSMDSRDHPKLLLRRTNSVAEKMLTNWFTFLLYRFLQECVGEPLYMLFRAIKQQIDKGPVDAVTSEARYSLSEDKLIRQQIDYKQMTMYVVDSSFPTSHEHQVRVLDCDTISQVKEKALDAIYKNAPFSSRPDKEELDLEWHTGETGRIILQDEDSTTKQEGEFRKLNTLSHYHVLDNARMALTRKQTSMYNLSMASNRSHINNYSVNYSGSPSLSRSVSPHNIVISDMENGGAKYYHLVKHDFDFHKEGERGNKMVSEIYLTRLLATKGTLQQFVDDLLETIFSTATRRCALPLAIKYMFDFLDDQALQHCITDPEIVHTWKSNSLPLRFWINVVKNPDFVFDIHKSNIVDACLSVAAQTFMDSCSMSEHKLSKDSPSSKLLYAKDIPKYKKWVERYYQDIKQMPAISDQDMNTMLAEESRLHQNEFNLNAALYELFQYVIRYEDDLILNLQEDEFARNYHLVDRLMRVIELFQSDV</sequence>
<keyword evidence="4" id="KW-0175">Coiled coil</keyword>
<dbReference type="InterPro" id="IPR016201">
    <property type="entry name" value="PSI"/>
</dbReference>
<name>A0AAD9N0J4_9ANNE</name>
<feature type="domain" description="PSI" evidence="6">
    <location>
        <begin position="300"/>
        <end position="347"/>
    </location>
</feature>
<dbReference type="CDD" id="cd12790">
    <property type="entry name" value="RasGAP_plexin_A"/>
    <property type="match status" value="1"/>
</dbReference>
<dbReference type="FunFam" id="1.10.506.10:FF:000027">
    <property type="entry name" value="Plexin A, isoform B"/>
    <property type="match status" value="1"/>
</dbReference>
<dbReference type="GO" id="GO:0005886">
    <property type="term" value="C:plasma membrane"/>
    <property type="evidence" value="ECO:0007669"/>
    <property type="project" value="TreeGrafter"/>
</dbReference>
<evidence type="ECO:0000256" key="4">
    <source>
        <dbReference type="SAM" id="Coils"/>
    </source>
</evidence>
<dbReference type="InterPro" id="IPR013548">
    <property type="entry name" value="Plexin_cytoplasmic_RasGAP_dom"/>
</dbReference>
<dbReference type="SUPFAM" id="SSF48350">
    <property type="entry name" value="GTPase activation domain, GAP"/>
    <property type="match status" value="1"/>
</dbReference>
<dbReference type="InterPro" id="IPR002165">
    <property type="entry name" value="Plexin_repeat"/>
</dbReference>